<evidence type="ECO:0000313" key="2">
    <source>
        <dbReference type="EMBL" id="TFI57511.1"/>
    </source>
</evidence>
<dbReference type="AlphaFoldDB" id="A0A4Y8ZNE3"/>
<feature type="compositionally biased region" description="Basic and acidic residues" evidence="1">
    <location>
        <begin position="253"/>
        <end position="271"/>
    </location>
</feature>
<dbReference type="OrthoDB" id="7563787at2"/>
<dbReference type="Proteomes" id="UP000298213">
    <property type="component" value="Unassembled WGS sequence"/>
</dbReference>
<gene>
    <name evidence="2" type="ORF">E2493_15010</name>
</gene>
<evidence type="ECO:0000256" key="1">
    <source>
        <dbReference type="SAM" id="MobiDB-lite"/>
    </source>
</evidence>
<name>A0A4Y8ZNE3_9SPHN</name>
<feature type="compositionally biased region" description="Basic and acidic residues" evidence="1">
    <location>
        <begin position="221"/>
        <end position="243"/>
    </location>
</feature>
<dbReference type="InterPro" id="IPR046723">
    <property type="entry name" value="DUF6615"/>
</dbReference>
<proteinExistence type="predicted"/>
<evidence type="ECO:0000313" key="3">
    <source>
        <dbReference type="Proteomes" id="UP000298213"/>
    </source>
</evidence>
<reference evidence="2 3" key="1">
    <citation type="submission" date="2019-03" db="EMBL/GenBank/DDBJ databases">
        <title>Genome sequence of Sphingomonas sp. 17J27-24.</title>
        <authorList>
            <person name="Kim M."/>
            <person name="Maeng S."/>
            <person name="Sathiyaraj S."/>
        </authorList>
    </citation>
    <scope>NUCLEOTIDE SEQUENCE [LARGE SCALE GENOMIC DNA]</scope>
    <source>
        <strain evidence="2 3">17J27-24</strain>
    </source>
</reference>
<dbReference type="Pfam" id="PF20320">
    <property type="entry name" value="DUF6615"/>
    <property type="match status" value="1"/>
</dbReference>
<keyword evidence="3" id="KW-1185">Reference proteome</keyword>
<organism evidence="2 3">
    <name type="scientific">Sphingomonas parva</name>
    <dbReference type="NCBI Taxonomy" id="2555898"/>
    <lineage>
        <taxon>Bacteria</taxon>
        <taxon>Pseudomonadati</taxon>
        <taxon>Pseudomonadota</taxon>
        <taxon>Alphaproteobacteria</taxon>
        <taxon>Sphingomonadales</taxon>
        <taxon>Sphingomonadaceae</taxon>
        <taxon>Sphingomonas</taxon>
    </lineage>
</organism>
<accession>A0A4Y8ZNE3</accession>
<comment type="caution">
    <text evidence="2">The sequence shown here is derived from an EMBL/GenBank/DDBJ whole genome shotgun (WGS) entry which is preliminary data.</text>
</comment>
<dbReference type="EMBL" id="SPDV01000030">
    <property type="protein sequence ID" value="TFI57511.1"/>
    <property type="molecule type" value="Genomic_DNA"/>
</dbReference>
<feature type="region of interest" description="Disordered" evidence="1">
    <location>
        <begin position="215"/>
        <end position="271"/>
    </location>
</feature>
<protein>
    <submittedName>
        <fullName evidence="2">Uncharacterized protein</fullName>
    </submittedName>
</protein>
<sequence>MTDIFTGALAAFAGPELVIEYPVEAETGGDIDLRFWHVETSRELHLRIQAKRLNAMFNGKTMTKVAHRSYHELLHKPHTSVDYQFKTLVDAPDPWVPLYMFYNHQSVVEDPYFASGGPTVSGVNLAFATDIAGEMQAKLDAATATPKSVKHHKRLSHLRKHLFGLDALLCPAGDWGGAGVPPPGAVSEALRASWGARGQGSARTKDEDVILRILSEPDTLSPDRRPGRRISDGPPVRVDRSLERPVVTFISGRTDDDRTPSIAEDVRERRR</sequence>